<organism evidence="2 3">
    <name type="scientific">Plasmodiophora brassicae</name>
    <name type="common">Clubroot disease agent</name>
    <dbReference type="NCBI Taxonomy" id="37360"/>
    <lineage>
        <taxon>Eukaryota</taxon>
        <taxon>Sar</taxon>
        <taxon>Rhizaria</taxon>
        <taxon>Endomyxa</taxon>
        <taxon>Phytomyxea</taxon>
        <taxon>Plasmodiophorida</taxon>
        <taxon>Plasmodiophoridae</taxon>
        <taxon>Plasmodiophora</taxon>
    </lineage>
</organism>
<proteinExistence type="predicted"/>
<feature type="region of interest" description="Disordered" evidence="1">
    <location>
        <begin position="46"/>
        <end position="67"/>
    </location>
</feature>
<protein>
    <submittedName>
        <fullName evidence="2">Uncharacterized protein</fullName>
    </submittedName>
</protein>
<evidence type="ECO:0000256" key="1">
    <source>
        <dbReference type="SAM" id="MobiDB-lite"/>
    </source>
</evidence>
<evidence type="ECO:0000313" key="2">
    <source>
        <dbReference type="EMBL" id="CEO94602.1"/>
    </source>
</evidence>
<name>A0A0G4IHQ3_PLABS</name>
<dbReference type="EMBL" id="CDSF01000001">
    <property type="protein sequence ID" value="CEO94602.1"/>
    <property type="molecule type" value="Genomic_DNA"/>
</dbReference>
<keyword evidence="3" id="KW-1185">Reference proteome</keyword>
<sequence>MTEPGTWGQTPEVSFQGEIVLLSAHLVMKSEHLYVRSFHQTYRTDLAGEGRSYAGQTRQPGRGGDLM</sequence>
<dbReference type="AlphaFoldDB" id="A0A0G4IHQ3"/>
<reference evidence="2 3" key="1">
    <citation type="submission" date="2015-02" db="EMBL/GenBank/DDBJ databases">
        <authorList>
            <person name="Chooi Y.-H."/>
        </authorList>
    </citation>
    <scope>NUCLEOTIDE SEQUENCE [LARGE SCALE GENOMIC DNA]</scope>
    <source>
        <strain evidence="2">E3</strain>
    </source>
</reference>
<evidence type="ECO:0000313" key="3">
    <source>
        <dbReference type="Proteomes" id="UP000039324"/>
    </source>
</evidence>
<dbReference type="Proteomes" id="UP000039324">
    <property type="component" value="Unassembled WGS sequence"/>
</dbReference>
<accession>A0A0G4IHQ3</accession>
<gene>
    <name evidence="2" type="ORF">PBRA_000387</name>
</gene>